<dbReference type="EMBL" id="JAAC01000140">
    <property type="protein sequence ID" value="KDE62232.1"/>
    <property type="molecule type" value="Genomic_DNA"/>
</dbReference>
<protein>
    <submittedName>
        <fullName evidence="1">Uncharacterized protein</fullName>
    </submittedName>
</protein>
<reference evidence="1 2" key="1">
    <citation type="submission" date="2014-01" db="EMBL/GenBank/DDBJ databases">
        <title>Comparative genomics of Fusobacterium necrophorum wild isolates.</title>
        <authorList>
            <person name="Kittichotirat W."/>
            <person name="Bumgarner R.E."/>
            <person name="Lawrence P."/>
        </authorList>
    </citation>
    <scope>NUCLEOTIDE SEQUENCE [LARGE SCALE GENOMIC DNA]</scope>
    <source>
        <strain evidence="1 2">BL</strain>
    </source>
</reference>
<evidence type="ECO:0000313" key="1">
    <source>
        <dbReference type="EMBL" id="KDE62232.1"/>
    </source>
</evidence>
<accession>A0AB73BVF6</accession>
<dbReference type="AlphaFoldDB" id="A0AB73BVF6"/>
<dbReference type="Proteomes" id="UP000027473">
    <property type="component" value="Unassembled WGS sequence"/>
</dbReference>
<comment type="caution">
    <text evidence="1">The sequence shown here is derived from an EMBL/GenBank/DDBJ whole genome shotgun (WGS) entry which is preliminary data.</text>
</comment>
<proteinExistence type="predicted"/>
<evidence type="ECO:0000313" key="2">
    <source>
        <dbReference type="Proteomes" id="UP000027473"/>
    </source>
</evidence>
<organism evidence="1 2">
    <name type="scientific">Fusobacterium necrophorum BL</name>
    <dbReference type="NCBI Taxonomy" id="1441732"/>
    <lineage>
        <taxon>Bacteria</taxon>
        <taxon>Fusobacteriati</taxon>
        <taxon>Fusobacteriota</taxon>
        <taxon>Fusobacteriia</taxon>
        <taxon>Fusobacteriales</taxon>
        <taxon>Fusobacteriaceae</taxon>
        <taxon>Fusobacterium</taxon>
    </lineage>
</organism>
<gene>
    <name evidence="1" type="ORF">FUSO3_08315</name>
</gene>
<sequence length="56" mass="6624">MKWICKQSRTGAVALWQLRLSFSVFLGILEKIVMKNDKMLKKLTKLLTKRAERFIL</sequence>
<name>A0AB73BVF6_9FUSO</name>